<dbReference type="EMBL" id="JABXYM010000001">
    <property type="protein sequence ID" value="MCR6097293.1"/>
    <property type="molecule type" value="Genomic_DNA"/>
</dbReference>
<keyword evidence="2" id="KW-1185">Reference proteome</keyword>
<evidence type="ECO:0000313" key="1">
    <source>
        <dbReference type="EMBL" id="MCR6097293.1"/>
    </source>
</evidence>
<dbReference type="NCBIfam" id="NF038161">
    <property type="entry name" value="lant_II_LchA2"/>
    <property type="match status" value="1"/>
</dbReference>
<proteinExistence type="predicted"/>
<accession>A0A9Q4FZY2</accession>
<name>A0A9Q4FZY2_SALAG</name>
<dbReference type="RefSeq" id="WP_257821696.1">
    <property type="nucleotide sequence ID" value="NZ_JABXYM010000001.1"/>
</dbReference>
<dbReference type="Proteomes" id="UP001057753">
    <property type="component" value="Unassembled WGS sequence"/>
</dbReference>
<sequence>MKKVNGIEEISETELKNLAGGSNDNQPATWTITIPISAAACPTTQCASVVKPCNG</sequence>
<comment type="caution">
    <text evidence="1">The sequence shown here is derived from an EMBL/GenBank/DDBJ whole genome shotgun (WGS) entry which is preliminary data.</text>
</comment>
<dbReference type="AlphaFoldDB" id="A0A9Q4FZY2"/>
<protein>
    <recommendedName>
        <fullName evidence="3">Lantibiotic</fullName>
    </recommendedName>
</protein>
<gene>
    <name evidence="1" type="ORF">HXA33_12130</name>
</gene>
<reference evidence="1" key="1">
    <citation type="submission" date="2020-06" db="EMBL/GenBank/DDBJ databases">
        <title>Insight into the genomes of haloalkaliphilic bacilli from Kenyan soda lakes.</title>
        <authorList>
            <person name="Mwirichia R."/>
            <person name="Villamizar G.C."/>
            <person name="Poehlein A."/>
            <person name="Mugweru J."/>
            <person name="Kipnyargis A."/>
            <person name="Kiplimo D."/>
            <person name="Orwa P."/>
            <person name="Daniel R."/>
        </authorList>
    </citation>
    <scope>NUCLEOTIDE SEQUENCE</scope>
    <source>
        <strain evidence="1">B1096_S55</strain>
    </source>
</reference>
<evidence type="ECO:0000313" key="2">
    <source>
        <dbReference type="Proteomes" id="UP001057753"/>
    </source>
</evidence>
<organism evidence="1 2">
    <name type="scientific">Salipaludibacillus agaradhaerens</name>
    <name type="common">Bacillus agaradhaerens</name>
    <dbReference type="NCBI Taxonomy" id="76935"/>
    <lineage>
        <taxon>Bacteria</taxon>
        <taxon>Bacillati</taxon>
        <taxon>Bacillota</taxon>
        <taxon>Bacilli</taxon>
        <taxon>Bacillales</taxon>
        <taxon>Bacillaceae</taxon>
    </lineage>
</organism>
<evidence type="ECO:0008006" key="3">
    <source>
        <dbReference type="Google" id="ProtNLM"/>
    </source>
</evidence>